<dbReference type="Pfam" id="PF06081">
    <property type="entry name" value="ArAE_1"/>
    <property type="match status" value="1"/>
</dbReference>
<evidence type="ECO:0000313" key="9">
    <source>
        <dbReference type="Proteomes" id="UP001596250"/>
    </source>
</evidence>
<comment type="caution">
    <text evidence="8">The sequence shown here is derived from an EMBL/GenBank/DDBJ whole genome shotgun (WGS) entry which is preliminary data.</text>
</comment>
<feature type="transmembrane region" description="Helical" evidence="6">
    <location>
        <begin position="117"/>
        <end position="139"/>
    </location>
</feature>
<evidence type="ECO:0000256" key="1">
    <source>
        <dbReference type="ARBA" id="ARBA00004651"/>
    </source>
</evidence>
<dbReference type="InterPro" id="IPR021062">
    <property type="entry name" value="ArAE_1_C"/>
</dbReference>
<feature type="domain" description="Putative aromatic acid exporter C-terminal" evidence="7">
    <location>
        <begin position="144"/>
        <end position="305"/>
    </location>
</feature>
<evidence type="ECO:0000256" key="3">
    <source>
        <dbReference type="ARBA" id="ARBA00022692"/>
    </source>
</evidence>
<sequence>MGIRIIKTALAAVAAVYAASALELDYATSAALLAVLGLDVTKKRSLKNVSQRFGASLLGLLFGSLIFIVLGFSYWVIGLFILTVYPVLSRARLKDGIVTSTVIVIHVFNQQHVNWDIIWNEIQLLIVGLGSSMLLNFIYMPKADQQLYKLRQQVEEQFSRIFLHIANQLRDEHYVWDGEEFILADRSVQEGRQWARKASENALFRANADWEIYFHMRSNQMESIARLMDIVSQVYQRLPHGELTAEVFEELSENVKERYYTGRAEAKLAELETQFKGMDLPQTRAEFEVRSAILQLCVELTHFLSFAKKEKKQK</sequence>
<evidence type="ECO:0000259" key="7">
    <source>
        <dbReference type="Pfam" id="PF11728"/>
    </source>
</evidence>
<dbReference type="PANTHER" id="PTHR40064">
    <property type="entry name" value="MEMBRANE PROTEIN-RELATED"/>
    <property type="match status" value="1"/>
</dbReference>
<comment type="subcellular location">
    <subcellularLocation>
        <location evidence="1">Cell membrane</location>
        <topology evidence="1">Multi-pass membrane protein</topology>
    </subcellularLocation>
</comment>
<evidence type="ECO:0000256" key="5">
    <source>
        <dbReference type="ARBA" id="ARBA00023136"/>
    </source>
</evidence>
<protein>
    <submittedName>
        <fullName evidence="8">Aromatic acid exporter family protein</fullName>
    </submittedName>
</protein>
<organism evidence="8 9">
    <name type="scientific">Marinicrinis lubricantis</name>
    <dbReference type="NCBI Taxonomy" id="2086470"/>
    <lineage>
        <taxon>Bacteria</taxon>
        <taxon>Bacillati</taxon>
        <taxon>Bacillota</taxon>
        <taxon>Bacilli</taxon>
        <taxon>Bacillales</taxon>
        <taxon>Paenibacillaceae</taxon>
    </lineage>
</organism>
<evidence type="ECO:0000256" key="2">
    <source>
        <dbReference type="ARBA" id="ARBA00022475"/>
    </source>
</evidence>
<dbReference type="Proteomes" id="UP001596250">
    <property type="component" value="Unassembled WGS sequence"/>
</dbReference>
<gene>
    <name evidence="8" type="ORF">ACFPXP_18590</name>
</gene>
<dbReference type="InterPro" id="IPR038323">
    <property type="entry name" value="ArAE_1_C_sf"/>
</dbReference>
<dbReference type="Gene3D" id="1.20.120.940">
    <property type="entry name" value="Putative aromatic acid exporter, C-terminal domain"/>
    <property type="match status" value="1"/>
</dbReference>
<keyword evidence="2" id="KW-1003">Cell membrane</keyword>
<dbReference type="EMBL" id="JBHSQV010000180">
    <property type="protein sequence ID" value="MFC5988417.1"/>
    <property type="molecule type" value="Genomic_DNA"/>
</dbReference>
<feature type="transmembrane region" description="Helical" evidence="6">
    <location>
        <begin position="53"/>
        <end position="81"/>
    </location>
</feature>
<accession>A0ABW1ITL7</accession>
<dbReference type="InterPro" id="IPR010343">
    <property type="entry name" value="ArAE_1"/>
</dbReference>
<keyword evidence="4 6" id="KW-1133">Transmembrane helix</keyword>
<evidence type="ECO:0000256" key="6">
    <source>
        <dbReference type="SAM" id="Phobius"/>
    </source>
</evidence>
<reference evidence="9" key="1">
    <citation type="journal article" date="2019" name="Int. J. Syst. Evol. Microbiol.">
        <title>The Global Catalogue of Microorganisms (GCM) 10K type strain sequencing project: providing services to taxonomists for standard genome sequencing and annotation.</title>
        <authorList>
            <consortium name="The Broad Institute Genomics Platform"/>
            <consortium name="The Broad Institute Genome Sequencing Center for Infectious Disease"/>
            <person name="Wu L."/>
            <person name="Ma J."/>
        </authorList>
    </citation>
    <scope>NUCLEOTIDE SEQUENCE [LARGE SCALE GENOMIC DNA]</scope>
    <source>
        <strain evidence="9">CCM 8749</strain>
    </source>
</reference>
<keyword evidence="9" id="KW-1185">Reference proteome</keyword>
<evidence type="ECO:0000256" key="4">
    <source>
        <dbReference type="ARBA" id="ARBA00022989"/>
    </source>
</evidence>
<dbReference type="PANTHER" id="PTHR40064:SF1">
    <property type="entry name" value="MEMBRANE PROTEIN"/>
    <property type="match status" value="1"/>
</dbReference>
<dbReference type="InterPro" id="IPR052984">
    <property type="entry name" value="UPF0421"/>
</dbReference>
<name>A0ABW1ITL7_9BACL</name>
<keyword evidence="3 6" id="KW-0812">Transmembrane</keyword>
<dbReference type="Pfam" id="PF11728">
    <property type="entry name" value="ArAE_1_C"/>
    <property type="match status" value="1"/>
</dbReference>
<evidence type="ECO:0000313" key="8">
    <source>
        <dbReference type="EMBL" id="MFC5988417.1"/>
    </source>
</evidence>
<keyword evidence="5 6" id="KW-0472">Membrane</keyword>
<dbReference type="RefSeq" id="WP_379895885.1">
    <property type="nucleotide sequence ID" value="NZ_CBCSCT010000016.1"/>
</dbReference>
<proteinExistence type="predicted"/>